<comment type="subunit">
    <text evidence="2">Homodimer.</text>
</comment>
<dbReference type="HAMAP" id="MF_02050">
    <property type="entry name" value="IcmF"/>
    <property type="match status" value="1"/>
</dbReference>
<evidence type="ECO:0000256" key="3">
    <source>
        <dbReference type="ARBA" id="ARBA00022628"/>
    </source>
</evidence>
<sequence>MTDLSAEYRALAEYRPTHKVRFVTAASLFDGHDAAINIMRRILQGMGAEVIHLGHNRSVDEIVTAALQEDAAAIAISSYQGGHVEYFKYMVDLLRRRGGEHIQVFGGGGGVIVPAEIRELQDYGVARIYSPEDGQRMGLQGMIGEMLMRCDHDLSVHAPRSLDAIRGHDEAAWRALAQLITALEAGSVDAALRAQLHDAARAQVAPVLGITGTGGAGKSSLTDELIRRLRLDQDDAWRVALVSIDPSRRKSGGALLGDRIRMNAIGPWRDGARVYMRSLATREAGSEISAALPDVIAALKVAGFDLIIVETSGIGQGDAAIVPLVDVPLYVMTPEFGAASQLEKIDMLDFAEFVAVNKFDRKGAMDALRDVAKQVQRNRGAFDVAPDAMPVFGTMASRFNDDGVTALYQALVPRLRALGLALRAGSLPPLTTRHSTHERPIIAAARQRYLAEIADAVRGYKRRAAEQARIARERQQLRAAQRMLEAGGADVSALPALAAARDAALSAEARALLEGWEQLQRDYAGDDYVVKVRDREIRTALTHRTLSGTTIRKVALPRYDDDGERLKWLLLENVPGRFPFTAGTFAFKREGEDPTRMFAGEGDAFRTNRRFKLVSEGMPAKRLSTAFDSVTLYGHDPAERPDIYGKVGNSGVSIATLDDLKVLYSGFDLCDAATSVSMTINGPAPTILAMFLNAAIDQQIEKFEADRGRAAEPDEVERIRSWALANVRGTVQADILKEDQGQNTCIFSTEFSLKVMGDIQQYFVRHKVRNFYSVSISGYHIAEAGANPISQLAFTLSNGFTYVEAYLARGMHIDDFAPNLSFFFSNGMDPEYSVLGRVARRIWAVAMRERYGASERSQKLKYHVQTSGRSLHAQEIAFNDIRTTLQALIAIYDNCNSLHTNAYDEAITTPTEESVRRAMAIQLIINREWGLAKNENPNQGAFIIDELTELVEEAVLAEFERIAERGGVLGAMETGYQRGKIQEESMHYEMLKHTGELPIIGVNTFRAPHGDPVPQSIELARSTEAEKRSQLDRLADFHARHADQAPAMLARLQQAAIADANVFEVLVDAVRVCSLGQITEALFAVGGQYRRSM</sequence>
<dbReference type="PROSITE" id="PS51332">
    <property type="entry name" value="B12_BINDING"/>
    <property type="match status" value="1"/>
</dbReference>
<evidence type="ECO:0000256" key="10">
    <source>
        <dbReference type="ARBA" id="ARBA00023235"/>
    </source>
</evidence>
<dbReference type="SUPFAM" id="SSF52242">
    <property type="entry name" value="Cobalamin (vitamin B12)-binding domain"/>
    <property type="match status" value="1"/>
</dbReference>
<keyword evidence="7" id="KW-0460">Magnesium</keyword>
<dbReference type="GO" id="GO:0004494">
    <property type="term" value="F:methylmalonyl-CoA mutase activity"/>
    <property type="evidence" value="ECO:0007669"/>
    <property type="project" value="UniProtKB-EC"/>
</dbReference>
<evidence type="ECO:0000259" key="13">
    <source>
        <dbReference type="PROSITE" id="PS51332"/>
    </source>
</evidence>
<dbReference type="InterPro" id="IPR006098">
    <property type="entry name" value="MMCoA_mutase_a_cat"/>
</dbReference>
<dbReference type="InterPro" id="IPR006158">
    <property type="entry name" value="Cobalamin-bd"/>
</dbReference>
<dbReference type="InterPro" id="IPR006099">
    <property type="entry name" value="MeMalonylCoA_mutase_a/b_cat"/>
</dbReference>
<keyword evidence="10 14" id="KW-0413">Isomerase</keyword>
<gene>
    <name evidence="14" type="primary">scpA_26</name>
    <name evidence="14" type="ORF">GALL_339730</name>
</gene>
<dbReference type="InterPro" id="IPR016176">
    <property type="entry name" value="Cbl-dep_enz_cat"/>
</dbReference>
<reference evidence="14" key="1">
    <citation type="submission" date="2016-10" db="EMBL/GenBank/DDBJ databases">
        <title>Sequence of Gallionella enrichment culture.</title>
        <authorList>
            <person name="Poehlein A."/>
            <person name="Muehling M."/>
            <person name="Daniel R."/>
        </authorList>
    </citation>
    <scope>NUCLEOTIDE SEQUENCE</scope>
</reference>
<dbReference type="InterPro" id="IPR033669">
    <property type="entry name" value="IcmF"/>
</dbReference>
<dbReference type="Pfam" id="PF02310">
    <property type="entry name" value="B12-binding"/>
    <property type="match status" value="1"/>
</dbReference>
<dbReference type="AlphaFoldDB" id="A0A1J5QL04"/>
<dbReference type="InterPro" id="IPR053439">
    <property type="entry name" value="IcmF/GTPase_domain"/>
</dbReference>
<dbReference type="GO" id="GO:0005525">
    <property type="term" value="F:GTP binding"/>
    <property type="evidence" value="ECO:0007669"/>
    <property type="project" value="UniProtKB-KW"/>
</dbReference>
<dbReference type="FunFam" id="3.20.20.240:FF:000003">
    <property type="entry name" value="Fused isobutyryl-CoA mutase"/>
    <property type="match status" value="1"/>
</dbReference>
<accession>A0A1J5QL04</accession>
<dbReference type="Gene3D" id="3.20.20.240">
    <property type="entry name" value="Methylmalonyl-CoA mutase"/>
    <property type="match status" value="1"/>
</dbReference>
<dbReference type="GO" id="GO:0003924">
    <property type="term" value="F:GTPase activity"/>
    <property type="evidence" value="ECO:0007669"/>
    <property type="project" value="InterPro"/>
</dbReference>
<name>A0A1J5QL04_9ZZZZ</name>
<dbReference type="InterPro" id="IPR006159">
    <property type="entry name" value="Acid_CoA_mut_C"/>
</dbReference>
<dbReference type="NCBIfam" id="TIGR00640">
    <property type="entry name" value="acid_CoA_mut_C"/>
    <property type="match status" value="1"/>
</dbReference>
<dbReference type="NCBIfam" id="TIGR00641">
    <property type="entry name" value="acid_CoA_mut_N"/>
    <property type="match status" value="1"/>
</dbReference>
<proteinExistence type="inferred from homology"/>
<dbReference type="PANTHER" id="PTHR43087:SF1">
    <property type="entry name" value="LAO_AO TRANSPORT SYSTEM ATPASE"/>
    <property type="match status" value="1"/>
</dbReference>
<comment type="cofactor">
    <cofactor evidence="1">
        <name>adenosylcob(III)alamin</name>
        <dbReference type="ChEBI" id="CHEBI:18408"/>
    </cofactor>
</comment>
<organism evidence="14">
    <name type="scientific">mine drainage metagenome</name>
    <dbReference type="NCBI Taxonomy" id="410659"/>
    <lineage>
        <taxon>unclassified sequences</taxon>
        <taxon>metagenomes</taxon>
        <taxon>ecological metagenomes</taxon>
    </lineage>
</organism>
<dbReference type="SUPFAM" id="SSF51703">
    <property type="entry name" value="Cobalamin (vitamin B12)-dependent enzymes"/>
    <property type="match status" value="1"/>
</dbReference>
<dbReference type="SUPFAM" id="SSF52540">
    <property type="entry name" value="P-loop containing nucleoside triphosphate hydrolases"/>
    <property type="match status" value="1"/>
</dbReference>
<dbReference type="FunFam" id="3.40.50.300:FF:001512">
    <property type="entry name" value="Fused isobutyryl-CoA mutase"/>
    <property type="match status" value="1"/>
</dbReference>
<dbReference type="GO" id="GO:0046872">
    <property type="term" value="F:metal ion binding"/>
    <property type="evidence" value="ECO:0007669"/>
    <property type="project" value="UniProtKB-KW"/>
</dbReference>
<evidence type="ECO:0000256" key="4">
    <source>
        <dbReference type="ARBA" id="ARBA00022723"/>
    </source>
</evidence>
<evidence type="ECO:0000256" key="9">
    <source>
        <dbReference type="ARBA" id="ARBA00023186"/>
    </source>
</evidence>
<dbReference type="Gene3D" id="3.40.50.300">
    <property type="entry name" value="P-loop containing nucleotide triphosphate hydrolases"/>
    <property type="match status" value="1"/>
</dbReference>
<dbReference type="GO" id="GO:0047727">
    <property type="term" value="F:isobutyryl-CoA mutase activity"/>
    <property type="evidence" value="ECO:0007669"/>
    <property type="project" value="InterPro"/>
</dbReference>
<evidence type="ECO:0000256" key="2">
    <source>
        <dbReference type="ARBA" id="ARBA00011738"/>
    </source>
</evidence>
<dbReference type="InterPro" id="IPR052040">
    <property type="entry name" value="GTPase/Isobutyryl-CoA_mutase"/>
</dbReference>
<dbReference type="FunFam" id="3.40.50.280:FF:000005">
    <property type="entry name" value="Fused isobutyryl-CoA mutase"/>
    <property type="match status" value="1"/>
</dbReference>
<keyword evidence="4" id="KW-0479">Metal-binding</keyword>
<dbReference type="GO" id="GO:0031419">
    <property type="term" value="F:cobalamin binding"/>
    <property type="evidence" value="ECO:0007669"/>
    <property type="project" value="UniProtKB-KW"/>
</dbReference>
<evidence type="ECO:0000256" key="1">
    <source>
        <dbReference type="ARBA" id="ARBA00001922"/>
    </source>
</evidence>
<keyword evidence="12" id="KW-0170">Cobalt</keyword>
<dbReference type="Pfam" id="PF03308">
    <property type="entry name" value="MeaB"/>
    <property type="match status" value="1"/>
</dbReference>
<evidence type="ECO:0000256" key="5">
    <source>
        <dbReference type="ARBA" id="ARBA00022741"/>
    </source>
</evidence>
<dbReference type="NCBIfam" id="NF045497">
    <property type="entry name" value="IsobCoAmut_IcmF"/>
    <property type="match status" value="1"/>
</dbReference>
<evidence type="ECO:0000256" key="11">
    <source>
        <dbReference type="ARBA" id="ARBA00023268"/>
    </source>
</evidence>
<dbReference type="EC" id="5.4.99.2" evidence="14"/>
<evidence type="ECO:0000256" key="8">
    <source>
        <dbReference type="ARBA" id="ARBA00023134"/>
    </source>
</evidence>
<dbReference type="GO" id="GO:0006637">
    <property type="term" value="P:acyl-CoA metabolic process"/>
    <property type="evidence" value="ECO:0007669"/>
    <property type="project" value="InterPro"/>
</dbReference>
<keyword evidence="3" id="KW-0846">Cobalamin</keyword>
<feature type="domain" description="B12-binding" evidence="13">
    <location>
        <begin position="19"/>
        <end position="157"/>
    </location>
</feature>
<protein>
    <submittedName>
        <fullName evidence="14">Methylmalonyl-CoA mutase</fullName>
        <ecNumber evidence="14">5.4.99.2</ecNumber>
    </submittedName>
</protein>
<dbReference type="PANTHER" id="PTHR43087">
    <property type="entry name" value="LYSINE/ARGININE/ORNITHINE TRANSPORT SYSTEM KINASE"/>
    <property type="match status" value="1"/>
</dbReference>
<dbReference type="InterPro" id="IPR036724">
    <property type="entry name" value="Cobalamin-bd_sf"/>
</dbReference>
<evidence type="ECO:0000256" key="6">
    <source>
        <dbReference type="ARBA" id="ARBA00022801"/>
    </source>
</evidence>
<dbReference type="InterPro" id="IPR027417">
    <property type="entry name" value="P-loop_NTPase"/>
</dbReference>
<dbReference type="Pfam" id="PF01642">
    <property type="entry name" value="MM_CoA_mutase"/>
    <property type="match status" value="2"/>
</dbReference>
<dbReference type="Gene3D" id="3.40.50.280">
    <property type="entry name" value="Cobalamin-binding domain"/>
    <property type="match status" value="1"/>
</dbReference>
<evidence type="ECO:0000313" key="14">
    <source>
        <dbReference type="EMBL" id="OIQ84217.1"/>
    </source>
</evidence>
<keyword evidence="9" id="KW-0143">Chaperone</keyword>
<comment type="caution">
    <text evidence="14">The sequence shown here is derived from an EMBL/GenBank/DDBJ whole genome shotgun (WGS) entry which is preliminary data.</text>
</comment>
<dbReference type="EMBL" id="MLJW01000636">
    <property type="protein sequence ID" value="OIQ84217.1"/>
    <property type="molecule type" value="Genomic_DNA"/>
</dbReference>
<keyword evidence="6" id="KW-0378">Hydrolase</keyword>
<dbReference type="GO" id="GO:0034784">
    <property type="term" value="F:pivalyl-CoA mutase activity"/>
    <property type="evidence" value="ECO:0007669"/>
    <property type="project" value="InterPro"/>
</dbReference>
<keyword evidence="8" id="KW-0342">GTP-binding</keyword>
<keyword evidence="5" id="KW-0547">Nucleotide-binding</keyword>
<keyword evidence="11" id="KW-0511">Multifunctional enzyme</keyword>
<evidence type="ECO:0000256" key="12">
    <source>
        <dbReference type="ARBA" id="ARBA00023285"/>
    </source>
</evidence>
<evidence type="ECO:0000256" key="7">
    <source>
        <dbReference type="ARBA" id="ARBA00022842"/>
    </source>
</evidence>